<gene>
    <name evidence="2" type="ORF">BaRGS_00026211</name>
</gene>
<protein>
    <recommendedName>
        <fullName evidence="4">Nucleotide-diphospho-sugar transferase domain-containing protein</fullName>
    </recommendedName>
</protein>
<reference evidence="2 3" key="1">
    <citation type="journal article" date="2023" name="Sci. Data">
        <title>Genome assembly of the Korean intertidal mud-creeper Batillaria attramentaria.</title>
        <authorList>
            <person name="Patra A.K."/>
            <person name="Ho P.T."/>
            <person name="Jun S."/>
            <person name="Lee S.J."/>
            <person name="Kim Y."/>
            <person name="Won Y.J."/>
        </authorList>
    </citation>
    <scope>NUCLEOTIDE SEQUENCE [LARGE SCALE GENOMIC DNA]</scope>
    <source>
        <strain evidence="2">Wonlab-2016</strain>
    </source>
</reference>
<keyword evidence="3" id="KW-1185">Reference proteome</keyword>
<keyword evidence="1" id="KW-0812">Transmembrane</keyword>
<evidence type="ECO:0000256" key="1">
    <source>
        <dbReference type="SAM" id="Phobius"/>
    </source>
</evidence>
<organism evidence="2 3">
    <name type="scientific">Batillaria attramentaria</name>
    <dbReference type="NCBI Taxonomy" id="370345"/>
    <lineage>
        <taxon>Eukaryota</taxon>
        <taxon>Metazoa</taxon>
        <taxon>Spiralia</taxon>
        <taxon>Lophotrochozoa</taxon>
        <taxon>Mollusca</taxon>
        <taxon>Gastropoda</taxon>
        <taxon>Caenogastropoda</taxon>
        <taxon>Sorbeoconcha</taxon>
        <taxon>Cerithioidea</taxon>
        <taxon>Batillariidae</taxon>
        <taxon>Batillaria</taxon>
    </lineage>
</organism>
<dbReference type="PANTHER" id="PTHR31389:SF4">
    <property type="entry name" value="LD39211P"/>
    <property type="match status" value="1"/>
</dbReference>
<dbReference type="PANTHER" id="PTHR31389">
    <property type="entry name" value="LD39211P"/>
    <property type="match status" value="1"/>
</dbReference>
<accession>A0ABD0K6D4</accession>
<feature type="transmembrane region" description="Helical" evidence="1">
    <location>
        <begin position="12"/>
        <end position="32"/>
    </location>
</feature>
<sequence length="372" mass="42359">MKKSTLADRMKTKNFYIVLGFIIISSGSIWLLSYPSPTFQNIVTKTHKGIKNLPNNMQIQASRELTVDPIYLSRLGLDKQQLTSSQGEGEDEGAKVVQLQPVIASSVDPQKMEDAIAFMHSVEKHLPDYRLVMFDLGLSEVSHVLLKKYCNSTWKCEVLTLDFQKFPSHVADLSIKSYRPICIQEMLKLHGAVIWADSAEYFQSGNLTRTLEQAKSVGLVAWTIEDPTSAITHPKMFDFFKTKQDLYYFHRAIETSHMVVYNTPRVKTQIMLPWVKCALLEECINPTGAQNVGCNFIRKPLFLYSGCHYYDMSALNTILGPLFDYDERPYTAKDVIFGNLVDDRLAAKNASDPLHRSRLKLREYLNGKVNQV</sequence>
<proteinExistence type="predicted"/>
<dbReference type="AlphaFoldDB" id="A0ABD0K6D4"/>
<dbReference type="Proteomes" id="UP001519460">
    <property type="component" value="Unassembled WGS sequence"/>
</dbReference>
<evidence type="ECO:0008006" key="4">
    <source>
        <dbReference type="Google" id="ProtNLM"/>
    </source>
</evidence>
<keyword evidence="1" id="KW-0472">Membrane</keyword>
<comment type="caution">
    <text evidence="2">The sequence shown here is derived from an EMBL/GenBank/DDBJ whole genome shotgun (WGS) entry which is preliminary data.</text>
</comment>
<keyword evidence="1" id="KW-1133">Transmembrane helix</keyword>
<evidence type="ECO:0000313" key="2">
    <source>
        <dbReference type="EMBL" id="KAK7482500.1"/>
    </source>
</evidence>
<evidence type="ECO:0000313" key="3">
    <source>
        <dbReference type="Proteomes" id="UP001519460"/>
    </source>
</evidence>
<name>A0ABD0K6D4_9CAEN</name>
<dbReference type="EMBL" id="JACVVK020000243">
    <property type="protein sequence ID" value="KAK7482500.1"/>
    <property type="molecule type" value="Genomic_DNA"/>
</dbReference>